<dbReference type="PROSITE" id="PS50113">
    <property type="entry name" value="PAC"/>
    <property type="match status" value="1"/>
</dbReference>
<dbReference type="InterPro" id="IPR004358">
    <property type="entry name" value="Sig_transdc_His_kin-like_C"/>
</dbReference>
<dbReference type="PANTHER" id="PTHR43065:SF46">
    <property type="entry name" value="C4-DICARBOXYLATE TRANSPORT SENSOR PROTEIN DCTB"/>
    <property type="match status" value="1"/>
</dbReference>
<feature type="domain" description="Histidine kinase" evidence="11">
    <location>
        <begin position="334"/>
        <end position="557"/>
    </location>
</feature>
<dbReference type="Gene3D" id="1.10.287.130">
    <property type="match status" value="1"/>
</dbReference>
<keyword evidence="16" id="KW-1185">Reference proteome</keyword>
<evidence type="ECO:0000256" key="10">
    <source>
        <dbReference type="SAM" id="Coils"/>
    </source>
</evidence>
<evidence type="ECO:0000256" key="6">
    <source>
        <dbReference type="ARBA" id="ARBA00022777"/>
    </source>
</evidence>
<dbReference type="PRINTS" id="PR00344">
    <property type="entry name" value="BCTRLSENSOR"/>
</dbReference>
<dbReference type="Gene3D" id="3.30.450.20">
    <property type="entry name" value="PAS domain"/>
    <property type="match status" value="2"/>
</dbReference>
<dbReference type="EMBL" id="FNCS01000005">
    <property type="protein sequence ID" value="SDG66501.1"/>
    <property type="molecule type" value="Genomic_DNA"/>
</dbReference>
<dbReference type="Proteomes" id="UP000199495">
    <property type="component" value="Unassembled WGS sequence"/>
</dbReference>
<keyword evidence="8" id="KW-0902">Two-component regulatory system</keyword>
<feature type="modified residue" description="4-aspartylphosphate" evidence="9">
    <location>
        <position position="627"/>
    </location>
</feature>
<dbReference type="InterPro" id="IPR000700">
    <property type="entry name" value="PAS-assoc_C"/>
</dbReference>
<evidence type="ECO:0000259" key="12">
    <source>
        <dbReference type="PROSITE" id="PS50110"/>
    </source>
</evidence>
<organism evidence="15 16">
    <name type="scientific">Pelagibacterium luteolum</name>
    <dbReference type="NCBI Taxonomy" id="440168"/>
    <lineage>
        <taxon>Bacteria</taxon>
        <taxon>Pseudomonadati</taxon>
        <taxon>Pseudomonadota</taxon>
        <taxon>Alphaproteobacteria</taxon>
        <taxon>Hyphomicrobiales</taxon>
        <taxon>Devosiaceae</taxon>
        <taxon>Pelagibacterium</taxon>
    </lineage>
</organism>
<comment type="catalytic activity">
    <reaction evidence="1">
        <text>ATP + protein L-histidine = ADP + protein N-phospho-L-histidine.</text>
        <dbReference type="EC" id="2.7.13.3"/>
    </reaction>
</comment>
<keyword evidence="7" id="KW-0067">ATP-binding</keyword>
<dbReference type="InterPro" id="IPR000014">
    <property type="entry name" value="PAS"/>
</dbReference>
<dbReference type="InterPro" id="IPR036097">
    <property type="entry name" value="HisK_dim/P_sf"/>
</dbReference>
<dbReference type="InterPro" id="IPR035965">
    <property type="entry name" value="PAS-like_dom_sf"/>
</dbReference>
<dbReference type="InterPro" id="IPR003661">
    <property type="entry name" value="HisK_dim/P_dom"/>
</dbReference>
<evidence type="ECO:0000256" key="7">
    <source>
        <dbReference type="ARBA" id="ARBA00022840"/>
    </source>
</evidence>
<feature type="domain" description="Response regulatory" evidence="12">
    <location>
        <begin position="716"/>
        <end position="826"/>
    </location>
</feature>
<dbReference type="SMART" id="SM00448">
    <property type="entry name" value="REC"/>
    <property type="match status" value="2"/>
</dbReference>
<evidence type="ECO:0000256" key="4">
    <source>
        <dbReference type="ARBA" id="ARBA00022679"/>
    </source>
</evidence>
<evidence type="ECO:0000256" key="2">
    <source>
        <dbReference type="ARBA" id="ARBA00012438"/>
    </source>
</evidence>
<dbReference type="Gene3D" id="3.40.50.2300">
    <property type="match status" value="2"/>
</dbReference>
<dbReference type="InterPro" id="IPR036890">
    <property type="entry name" value="HATPase_C_sf"/>
</dbReference>
<feature type="domain" description="Response regulatory" evidence="12">
    <location>
        <begin position="577"/>
        <end position="693"/>
    </location>
</feature>
<dbReference type="EC" id="2.7.13.3" evidence="2"/>
<dbReference type="STRING" id="440168.SAMN04487974_105190"/>
<dbReference type="SUPFAM" id="SSF47384">
    <property type="entry name" value="Homodimeric domain of signal transducing histidine kinase"/>
    <property type="match status" value="1"/>
</dbReference>
<dbReference type="SUPFAM" id="SSF52172">
    <property type="entry name" value="CheY-like"/>
    <property type="match status" value="2"/>
</dbReference>
<evidence type="ECO:0000256" key="3">
    <source>
        <dbReference type="ARBA" id="ARBA00022553"/>
    </source>
</evidence>
<accession>A0A1G7W3P3</accession>
<dbReference type="InterPro" id="IPR013656">
    <property type="entry name" value="PAS_4"/>
</dbReference>
<dbReference type="SMART" id="SM00091">
    <property type="entry name" value="PAS"/>
    <property type="match status" value="2"/>
</dbReference>
<dbReference type="PROSITE" id="PS50110">
    <property type="entry name" value="RESPONSE_REGULATORY"/>
    <property type="match status" value="2"/>
</dbReference>
<keyword evidence="5" id="KW-0547">Nucleotide-binding</keyword>
<dbReference type="RefSeq" id="WP_090596149.1">
    <property type="nucleotide sequence ID" value="NZ_FNCS01000005.1"/>
</dbReference>
<keyword evidence="4" id="KW-0808">Transferase</keyword>
<evidence type="ECO:0000259" key="14">
    <source>
        <dbReference type="PROSITE" id="PS50113"/>
    </source>
</evidence>
<dbReference type="SMART" id="SM00387">
    <property type="entry name" value="HATPase_c"/>
    <property type="match status" value="1"/>
</dbReference>
<evidence type="ECO:0000259" key="13">
    <source>
        <dbReference type="PROSITE" id="PS50112"/>
    </source>
</evidence>
<feature type="modified residue" description="4-aspartylphosphate" evidence="9">
    <location>
        <position position="765"/>
    </location>
</feature>
<dbReference type="SUPFAM" id="SSF55874">
    <property type="entry name" value="ATPase domain of HSP90 chaperone/DNA topoisomerase II/histidine kinase"/>
    <property type="match status" value="1"/>
</dbReference>
<protein>
    <recommendedName>
        <fullName evidence="2">histidine kinase</fullName>
        <ecNumber evidence="2">2.7.13.3</ecNumber>
    </recommendedName>
</protein>
<name>A0A1G7W3P3_9HYPH</name>
<dbReference type="AlphaFoldDB" id="A0A1G7W3P3"/>
<dbReference type="GO" id="GO:0000155">
    <property type="term" value="F:phosphorelay sensor kinase activity"/>
    <property type="evidence" value="ECO:0007669"/>
    <property type="project" value="InterPro"/>
</dbReference>
<dbReference type="GO" id="GO:0005524">
    <property type="term" value="F:ATP binding"/>
    <property type="evidence" value="ECO:0007669"/>
    <property type="project" value="UniProtKB-KW"/>
</dbReference>
<dbReference type="Pfam" id="PF02518">
    <property type="entry name" value="HATPase_c"/>
    <property type="match status" value="1"/>
</dbReference>
<evidence type="ECO:0000313" key="16">
    <source>
        <dbReference type="Proteomes" id="UP000199495"/>
    </source>
</evidence>
<evidence type="ECO:0000256" key="1">
    <source>
        <dbReference type="ARBA" id="ARBA00000085"/>
    </source>
</evidence>
<gene>
    <name evidence="15" type="ORF">SAMN04487974_105190</name>
</gene>
<feature type="domain" description="PAC" evidence="14">
    <location>
        <begin position="241"/>
        <end position="296"/>
    </location>
</feature>
<dbReference type="Gene3D" id="3.30.565.10">
    <property type="entry name" value="Histidine kinase-like ATPase, C-terminal domain"/>
    <property type="match status" value="1"/>
</dbReference>
<dbReference type="CDD" id="cd00082">
    <property type="entry name" value="HisKA"/>
    <property type="match status" value="1"/>
</dbReference>
<evidence type="ECO:0000256" key="5">
    <source>
        <dbReference type="ARBA" id="ARBA00022741"/>
    </source>
</evidence>
<evidence type="ECO:0000259" key="11">
    <source>
        <dbReference type="PROSITE" id="PS50109"/>
    </source>
</evidence>
<dbReference type="InterPro" id="IPR003594">
    <property type="entry name" value="HATPase_dom"/>
</dbReference>
<dbReference type="SUPFAM" id="SSF55785">
    <property type="entry name" value="PYP-like sensor domain (PAS domain)"/>
    <property type="match status" value="2"/>
</dbReference>
<proteinExistence type="predicted"/>
<dbReference type="Pfam" id="PF08448">
    <property type="entry name" value="PAS_4"/>
    <property type="match status" value="2"/>
</dbReference>
<dbReference type="InterPro" id="IPR001789">
    <property type="entry name" value="Sig_transdc_resp-reg_receiver"/>
</dbReference>
<dbReference type="PANTHER" id="PTHR43065">
    <property type="entry name" value="SENSOR HISTIDINE KINASE"/>
    <property type="match status" value="1"/>
</dbReference>
<dbReference type="InterPro" id="IPR005467">
    <property type="entry name" value="His_kinase_dom"/>
</dbReference>
<keyword evidence="10" id="KW-0175">Coiled coil</keyword>
<dbReference type="Pfam" id="PF00072">
    <property type="entry name" value="Response_reg"/>
    <property type="match status" value="2"/>
</dbReference>
<evidence type="ECO:0000313" key="15">
    <source>
        <dbReference type="EMBL" id="SDG66501.1"/>
    </source>
</evidence>
<dbReference type="OrthoDB" id="9796100at2"/>
<keyword evidence="6" id="KW-0418">Kinase</keyword>
<dbReference type="InterPro" id="IPR011006">
    <property type="entry name" value="CheY-like_superfamily"/>
</dbReference>
<evidence type="ECO:0000256" key="9">
    <source>
        <dbReference type="PROSITE-ProRule" id="PRU00169"/>
    </source>
</evidence>
<dbReference type="CDD" id="cd00130">
    <property type="entry name" value="PAS"/>
    <property type="match status" value="1"/>
</dbReference>
<keyword evidence="3 9" id="KW-0597">Phosphoprotein</keyword>
<dbReference type="SMART" id="SM00388">
    <property type="entry name" value="HisKA"/>
    <property type="match status" value="1"/>
</dbReference>
<evidence type="ECO:0000256" key="8">
    <source>
        <dbReference type="ARBA" id="ARBA00023012"/>
    </source>
</evidence>
<dbReference type="PROSITE" id="PS50109">
    <property type="entry name" value="HIS_KIN"/>
    <property type="match status" value="1"/>
</dbReference>
<feature type="coiled-coil region" evidence="10">
    <location>
        <begin position="291"/>
        <end position="318"/>
    </location>
</feature>
<sequence>MNSPIDFQAIFEQSPNPYVVLDADLVIVSANQAYLDVTSRSLEEIVGRSMFDAFPSDPSSSSHQQLRTSLERAISTNSADHLPLIRYDIERNGQTEQLYWSATHTPFSGADGECAYVLQHTTDVTELHRLRTMAGSMASAGADSVETAVFRRAEAVQAVNEQLGREVERLKLLFEQAPGFMAVLWGPDHIFVMANAAYEQIIGGREVTGQSVADALPEVVGQGFIDLLDRVYESGELYLGRRVPIQLAQNEDGELKERYLDFIYQPIIGQDGKPTGIFVQGHDVTEEVEISEKLRQLNEGLEARVSEAIEQREKAEFALRQSQKMESLGKLTGGVAHDFNNLLQVISGNIQLLQKEFGDNERAQSRLINAMAGVERGAKLSGQLLAFGRRQPLEPRVISVGRMINSMGDMLRRVLGEEIEVETVISGGLWNTMVDPSQIENALLNLAINARDAMDGAGKLTLEVGNAYLDANYAADHDEVTAGQYVVIAVTDTGSGIAPEIIDKVFEPFFTTKTEGQGSGLGLSMVYGLIKQSGGHIKLYSEQGEGTTVKLYLPRTHAAEEVMRPVENGPVAGGTETVLVVEDDSAVRATVVEMMTDLGYKVLKAPDAASALAIVESGVPIDLLFTDVVMPGQLKSPELARRAQQAIPNLAVLFTSGYTENAIVHGGRLDAGVELLSKPYTRAALARRVRQVLADREGKRAAPEQQSAAVETNTPSALLVEDDPLIRITTADMVRDCGYTVIESASAETALEILRSQKIDVLITDIGLSGMSGQELAWTVHRDHPQIKIILATGHNVAREDLVPGAAVLAKPFDERRVAEALEKVNQP</sequence>
<dbReference type="CDD" id="cd18161">
    <property type="entry name" value="REC_hyHK_blue-like"/>
    <property type="match status" value="1"/>
</dbReference>
<feature type="domain" description="PAS" evidence="13">
    <location>
        <begin position="3"/>
        <end position="73"/>
    </location>
</feature>
<dbReference type="NCBIfam" id="TIGR00229">
    <property type="entry name" value="sensory_box"/>
    <property type="match status" value="1"/>
</dbReference>
<dbReference type="PROSITE" id="PS50112">
    <property type="entry name" value="PAS"/>
    <property type="match status" value="1"/>
</dbReference>
<reference evidence="15 16" key="1">
    <citation type="submission" date="2016-10" db="EMBL/GenBank/DDBJ databases">
        <authorList>
            <person name="de Groot N.N."/>
        </authorList>
    </citation>
    <scope>NUCLEOTIDE SEQUENCE [LARGE SCALE GENOMIC DNA]</scope>
    <source>
        <strain evidence="15 16">CGMCC 1.10267</strain>
    </source>
</reference>